<feature type="transmembrane region" description="Helical" evidence="2">
    <location>
        <begin position="264"/>
        <end position="284"/>
    </location>
</feature>
<dbReference type="Proteomes" id="UP001620626">
    <property type="component" value="Unassembled WGS sequence"/>
</dbReference>
<keyword evidence="2" id="KW-1133">Transmembrane helix</keyword>
<keyword evidence="2" id="KW-0472">Membrane</keyword>
<proteinExistence type="predicted"/>
<evidence type="ECO:0000313" key="3">
    <source>
        <dbReference type="EMBL" id="KAL3089428.1"/>
    </source>
</evidence>
<name>A0ABD2JFN4_9BILA</name>
<feature type="compositionally biased region" description="Basic and acidic residues" evidence="1">
    <location>
        <begin position="177"/>
        <end position="257"/>
    </location>
</feature>
<protein>
    <submittedName>
        <fullName evidence="3">Uncharacterized protein</fullName>
    </submittedName>
</protein>
<keyword evidence="2" id="KW-0812">Transmembrane</keyword>
<comment type="caution">
    <text evidence="3">The sequence shown here is derived from an EMBL/GenBank/DDBJ whole genome shotgun (WGS) entry which is preliminary data.</text>
</comment>
<reference evidence="3 4" key="1">
    <citation type="submission" date="2024-10" db="EMBL/GenBank/DDBJ databases">
        <authorList>
            <person name="Kim D."/>
        </authorList>
    </citation>
    <scope>NUCLEOTIDE SEQUENCE [LARGE SCALE GENOMIC DNA]</scope>
    <source>
        <strain evidence="3">BH-2024</strain>
    </source>
</reference>
<sequence>MINSNKSEEKGTEEEKAWTKACRLIHKLDSNEQYKKAIEGQKEIAGIMKSIGEMCKSERNATDSDKIKRQIQKLTTNSPLILSHMKTTEKELQKLKGQNANEQFRHKFADLATNLCSKILPEGHFKNAVIEFLQTKKDQMLWPSDLAQFLLAKMGVVRANNANEKNAWHFAPRRMRRADTRSAEEIKKEEREKEEIKKEEREKEEIKKEEREKEEIKKEEREKEEIEKEEREKEEIKKEEREKEEREKEEREKEKIENSMPQHIICGCLMILTVILIIVGFVFLKGGHN</sequence>
<accession>A0ABD2JFN4</accession>
<organism evidence="3 4">
    <name type="scientific">Heterodera trifolii</name>
    <dbReference type="NCBI Taxonomy" id="157864"/>
    <lineage>
        <taxon>Eukaryota</taxon>
        <taxon>Metazoa</taxon>
        <taxon>Ecdysozoa</taxon>
        <taxon>Nematoda</taxon>
        <taxon>Chromadorea</taxon>
        <taxon>Rhabditida</taxon>
        <taxon>Tylenchina</taxon>
        <taxon>Tylenchomorpha</taxon>
        <taxon>Tylenchoidea</taxon>
        <taxon>Heteroderidae</taxon>
        <taxon>Heteroderinae</taxon>
        <taxon>Heterodera</taxon>
    </lineage>
</organism>
<evidence type="ECO:0000313" key="4">
    <source>
        <dbReference type="Proteomes" id="UP001620626"/>
    </source>
</evidence>
<gene>
    <name evidence="3" type="ORF">niasHT_027798</name>
</gene>
<evidence type="ECO:0000256" key="2">
    <source>
        <dbReference type="SAM" id="Phobius"/>
    </source>
</evidence>
<dbReference type="AlphaFoldDB" id="A0ABD2JFN4"/>
<keyword evidence="4" id="KW-1185">Reference proteome</keyword>
<dbReference type="EMBL" id="JBICBT010000985">
    <property type="protein sequence ID" value="KAL3089428.1"/>
    <property type="molecule type" value="Genomic_DNA"/>
</dbReference>
<feature type="region of interest" description="Disordered" evidence="1">
    <location>
        <begin position="170"/>
        <end position="257"/>
    </location>
</feature>
<evidence type="ECO:0000256" key="1">
    <source>
        <dbReference type="SAM" id="MobiDB-lite"/>
    </source>
</evidence>